<feature type="compositionally biased region" description="Basic and acidic residues" evidence="1">
    <location>
        <begin position="36"/>
        <end position="104"/>
    </location>
</feature>
<name>A0A177TUH7_9BASI</name>
<evidence type="ECO:0000313" key="2">
    <source>
        <dbReference type="EMBL" id="KAE8257698.1"/>
    </source>
</evidence>
<accession>A0A177TUH7</accession>
<sequence>MITFNHHHHIHPTLLSLHYLHSLIHTHNMSSNNAADDSKVTRHEEGKENSHLALDGKDEKSIANKLEAASKAEKEEKAAEQAKKEEGYVFEAEKHGNEPSRGAKIDAQIEAEEQAELERKGKA</sequence>
<reference evidence="2" key="1">
    <citation type="submission" date="2016-04" db="EMBL/GenBank/DDBJ databases">
        <authorList>
            <person name="Nguyen H.D."/>
            <person name="Samba Siva P."/>
            <person name="Cullis J."/>
            <person name="Levesque C.A."/>
            <person name="Hambleton S."/>
        </authorList>
    </citation>
    <scope>NUCLEOTIDE SEQUENCE</scope>
    <source>
        <strain evidence="2">DAOMC 236416</strain>
    </source>
</reference>
<reference evidence="2" key="2">
    <citation type="journal article" date="2019" name="IMA Fungus">
        <title>Genome sequencing and comparison of five Tilletia species to identify candidate genes for the detection of regulated species infecting wheat.</title>
        <authorList>
            <person name="Nguyen H.D.T."/>
            <person name="Sultana T."/>
            <person name="Kesanakurti P."/>
            <person name="Hambleton S."/>
        </authorList>
    </citation>
    <scope>NUCLEOTIDE SEQUENCE</scope>
    <source>
        <strain evidence="2">DAOMC 236416</strain>
    </source>
</reference>
<feature type="region of interest" description="Disordered" evidence="1">
    <location>
        <begin position="29"/>
        <end position="106"/>
    </location>
</feature>
<dbReference type="Proteomes" id="UP000077521">
    <property type="component" value="Unassembled WGS sequence"/>
</dbReference>
<dbReference type="PANTHER" id="PTHR39475:SF1">
    <property type="entry name" value="CONIDIATION-SPECIFIC PROTEIN 6"/>
    <property type="match status" value="1"/>
</dbReference>
<proteinExistence type="predicted"/>
<comment type="caution">
    <text evidence="2">The sequence shown here is derived from an EMBL/GenBank/DDBJ whole genome shotgun (WGS) entry which is preliminary data.</text>
</comment>
<dbReference type="EMBL" id="LWDF02000099">
    <property type="protein sequence ID" value="KAE8257698.1"/>
    <property type="molecule type" value="Genomic_DNA"/>
</dbReference>
<evidence type="ECO:0000256" key="1">
    <source>
        <dbReference type="SAM" id="MobiDB-lite"/>
    </source>
</evidence>
<organism evidence="2 3">
    <name type="scientific">Tilletia indica</name>
    <dbReference type="NCBI Taxonomy" id="43049"/>
    <lineage>
        <taxon>Eukaryota</taxon>
        <taxon>Fungi</taxon>
        <taxon>Dikarya</taxon>
        <taxon>Basidiomycota</taxon>
        <taxon>Ustilaginomycotina</taxon>
        <taxon>Exobasidiomycetes</taxon>
        <taxon>Tilletiales</taxon>
        <taxon>Tilletiaceae</taxon>
        <taxon>Tilletia</taxon>
    </lineage>
</organism>
<dbReference type="PANTHER" id="PTHR39475">
    <property type="entry name" value="CONIDIATION-SPECIFIC PROTEIN 6"/>
    <property type="match status" value="1"/>
</dbReference>
<gene>
    <name evidence="2" type="ORF">A4X13_0g2174</name>
</gene>
<keyword evidence="3" id="KW-1185">Reference proteome</keyword>
<dbReference type="AlphaFoldDB" id="A0A177TUH7"/>
<evidence type="ECO:0000313" key="3">
    <source>
        <dbReference type="Proteomes" id="UP000077521"/>
    </source>
</evidence>
<protein>
    <submittedName>
        <fullName evidence="2">Uncharacterized protein</fullName>
    </submittedName>
</protein>